<organism evidence="1">
    <name type="scientific">Dictyoglomus thermophilum</name>
    <dbReference type="NCBI Taxonomy" id="14"/>
    <lineage>
        <taxon>Bacteria</taxon>
        <taxon>Pseudomonadati</taxon>
        <taxon>Dictyoglomota</taxon>
        <taxon>Dictyoglomia</taxon>
        <taxon>Dictyoglomales</taxon>
        <taxon>Dictyoglomaceae</taxon>
        <taxon>Dictyoglomus</taxon>
    </lineage>
</organism>
<dbReference type="RefSeq" id="WP_149122679.1">
    <property type="nucleotide sequence ID" value="NZ_VTFL01000002.1"/>
</dbReference>
<dbReference type="EMBL" id="DTDV01000006">
    <property type="protein sequence ID" value="HGK23100.1"/>
    <property type="molecule type" value="Genomic_DNA"/>
</dbReference>
<proteinExistence type="predicted"/>
<name>A0A7V3ZHX0_DICTH</name>
<comment type="caution">
    <text evidence="1">The sequence shown here is derived from an EMBL/GenBank/DDBJ whole genome shotgun (WGS) entry which is preliminary data.</text>
</comment>
<evidence type="ECO:0000313" key="1">
    <source>
        <dbReference type="EMBL" id="HGK23100.1"/>
    </source>
</evidence>
<gene>
    <name evidence="1" type="ORF">ENU78_01400</name>
</gene>
<evidence type="ECO:0008006" key="2">
    <source>
        <dbReference type="Google" id="ProtNLM"/>
    </source>
</evidence>
<sequence length="65" mass="7882">MKFLDNLLLQYFTKDDRVLTSPLVIFETIFTLQSYYKLPRKEIRDLLIPILNLRGLKLDYKDIFE</sequence>
<dbReference type="AlphaFoldDB" id="A0A7V3ZHX0"/>
<protein>
    <recommendedName>
        <fullName evidence="2">PIN domain-containing protein</fullName>
    </recommendedName>
</protein>
<accession>A0A7V3ZHX0</accession>
<reference evidence="1" key="1">
    <citation type="journal article" date="2020" name="mSystems">
        <title>Genome- and Community-Level Interaction Insights into Carbon Utilization and Element Cycling Functions of Hydrothermarchaeota in Hydrothermal Sediment.</title>
        <authorList>
            <person name="Zhou Z."/>
            <person name="Liu Y."/>
            <person name="Xu W."/>
            <person name="Pan J."/>
            <person name="Luo Z.H."/>
            <person name="Li M."/>
        </authorList>
    </citation>
    <scope>NUCLEOTIDE SEQUENCE [LARGE SCALE GENOMIC DNA]</scope>
    <source>
        <strain evidence="1">SpSt-70</strain>
    </source>
</reference>